<reference evidence="2" key="2">
    <citation type="submission" date="2002-03" db="EMBL/GenBank/DDBJ databases">
        <title>Oryza sativa nipponbare(GA3) genomic DNA, chromosome 2, PAC clone:P0519A12.</title>
        <authorList>
            <person name="Sasaki T."/>
            <person name="Matsumoto T."/>
            <person name="Yamamoto K."/>
        </authorList>
    </citation>
    <scope>NUCLEOTIDE SEQUENCE</scope>
</reference>
<evidence type="ECO:0000313" key="4">
    <source>
        <dbReference type="Proteomes" id="UP000000763"/>
    </source>
</evidence>
<dbReference type="EMBL" id="AP004839">
    <property type="protein sequence ID" value="BAD25535.1"/>
    <property type="molecule type" value="Genomic_DNA"/>
</dbReference>
<accession>Q6H6S8</accession>
<feature type="region of interest" description="Disordered" evidence="1">
    <location>
        <begin position="46"/>
        <end position="92"/>
    </location>
</feature>
<feature type="region of interest" description="Disordered" evidence="1">
    <location>
        <begin position="107"/>
        <end position="162"/>
    </location>
</feature>
<sequence length="196" mass="21063">MGDCFGSEEAEAAATRHRASRRKVELVHEQHHQVAAVAATICPWEQPAVQSSASPGRSTRSRRGGSWRSPTSESSRSRSSGRRRGTSSRTAYSARVGLGERWSCFSSSRAESKATARPSPVAPPPHPSPPPLLSPPVVSRAPQSSRTAGCQEESEEESAGQLSLYGRIVAPLDTDENRAGPPSKYACQLPLWAYGR</sequence>
<feature type="compositionally biased region" description="Low complexity" evidence="1">
    <location>
        <begin position="66"/>
        <end position="78"/>
    </location>
</feature>
<reference evidence="4" key="4">
    <citation type="journal article" date="2008" name="Nucleic Acids Res.">
        <title>The rice annotation project database (RAP-DB): 2008 update.</title>
        <authorList>
            <consortium name="The rice annotation project (RAP)"/>
        </authorList>
    </citation>
    <scope>GENOME REANNOTATION</scope>
    <source>
        <strain evidence="4">cv. Nipponbare</strain>
    </source>
</reference>
<organism evidence="3 4">
    <name type="scientific">Oryza sativa subsp. japonica</name>
    <name type="common">Rice</name>
    <dbReference type="NCBI Taxonomy" id="39947"/>
    <lineage>
        <taxon>Eukaryota</taxon>
        <taxon>Viridiplantae</taxon>
        <taxon>Streptophyta</taxon>
        <taxon>Embryophyta</taxon>
        <taxon>Tracheophyta</taxon>
        <taxon>Spermatophyta</taxon>
        <taxon>Magnoliopsida</taxon>
        <taxon>Liliopsida</taxon>
        <taxon>Poales</taxon>
        <taxon>Poaceae</taxon>
        <taxon>BOP clade</taxon>
        <taxon>Oryzoideae</taxon>
        <taxon>Oryzeae</taxon>
        <taxon>Oryzinae</taxon>
        <taxon>Oryza</taxon>
        <taxon>Oryza sativa</taxon>
    </lineage>
</organism>
<reference evidence="4" key="3">
    <citation type="journal article" date="2005" name="Nature">
        <title>The map-based sequence of the rice genome.</title>
        <authorList>
            <consortium name="International rice genome sequencing project (IRGSP)"/>
            <person name="Matsumoto T."/>
            <person name="Wu J."/>
            <person name="Kanamori H."/>
            <person name="Katayose Y."/>
            <person name="Fujisawa M."/>
            <person name="Namiki N."/>
            <person name="Mizuno H."/>
            <person name="Yamamoto K."/>
            <person name="Antonio B.A."/>
            <person name="Baba T."/>
            <person name="Sakata K."/>
            <person name="Nagamura Y."/>
            <person name="Aoki H."/>
            <person name="Arikawa K."/>
            <person name="Arita K."/>
            <person name="Bito T."/>
            <person name="Chiden Y."/>
            <person name="Fujitsuka N."/>
            <person name="Fukunaka R."/>
            <person name="Hamada M."/>
            <person name="Harada C."/>
            <person name="Hayashi A."/>
            <person name="Hijishita S."/>
            <person name="Honda M."/>
            <person name="Hosokawa S."/>
            <person name="Ichikawa Y."/>
            <person name="Idonuma A."/>
            <person name="Iijima M."/>
            <person name="Ikeda M."/>
            <person name="Ikeno M."/>
            <person name="Ito K."/>
            <person name="Ito S."/>
            <person name="Ito T."/>
            <person name="Ito Y."/>
            <person name="Ito Y."/>
            <person name="Iwabuchi A."/>
            <person name="Kamiya K."/>
            <person name="Karasawa W."/>
            <person name="Kurita K."/>
            <person name="Katagiri S."/>
            <person name="Kikuta A."/>
            <person name="Kobayashi H."/>
            <person name="Kobayashi N."/>
            <person name="Machita K."/>
            <person name="Maehara T."/>
            <person name="Masukawa M."/>
            <person name="Mizubayashi T."/>
            <person name="Mukai Y."/>
            <person name="Nagasaki H."/>
            <person name="Nagata Y."/>
            <person name="Naito S."/>
            <person name="Nakashima M."/>
            <person name="Nakama Y."/>
            <person name="Nakamichi Y."/>
            <person name="Nakamura M."/>
            <person name="Meguro A."/>
            <person name="Negishi M."/>
            <person name="Ohta I."/>
            <person name="Ohta T."/>
            <person name="Okamoto M."/>
            <person name="Ono N."/>
            <person name="Saji S."/>
            <person name="Sakaguchi M."/>
            <person name="Sakai K."/>
            <person name="Shibata M."/>
            <person name="Shimokawa T."/>
            <person name="Song J."/>
            <person name="Takazaki Y."/>
            <person name="Terasawa K."/>
            <person name="Tsugane M."/>
            <person name="Tsuji K."/>
            <person name="Ueda S."/>
            <person name="Waki K."/>
            <person name="Yamagata H."/>
            <person name="Yamamoto M."/>
            <person name="Yamamoto S."/>
            <person name="Yamane H."/>
            <person name="Yoshiki S."/>
            <person name="Yoshihara R."/>
            <person name="Yukawa K."/>
            <person name="Zhong H."/>
            <person name="Yano M."/>
            <person name="Yuan Q."/>
            <person name="Ouyang S."/>
            <person name="Liu J."/>
            <person name="Jones K.M."/>
            <person name="Gansberger K."/>
            <person name="Moffat K."/>
            <person name="Hill J."/>
            <person name="Bera J."/>
            <person name="Fadrosh D."/>
            <person name="Jin S."/>
            <person name="Johri S."/>
            <person name="Kim M."/>
            <person name="Overton L."/>
            <person name="Reardon M."/>
            <person name="Tsitrin T."/>
            <person name="Vuong H."/>
            <person name="Weaver B."/>
            <person name="Ciecko A."/>
            <person name="Tallon L."/>
            <person name="Jackson J."/>
            <person name="Pai G."/>
            <person name="Aken S.V."/>
            <person name="Utterback T."/>
            <person name="Reidmuller S."/>
            <person name="Feldblyum T."/>
            <person name="Hsiao J."/>
            <person name="Zismann V."/>
            <person name="Iobst S."/>
            <person name="de Vazeille A.R."/>
            <person name="Buell C.R."/>
            <person name="Ying K."/>
            <person name="Li Y."/>
            <person name="Lu T."/>
            <person name="Huang Y."/>
            <person name="Zhao Q."/>
            <person name="Feng Q."/>
            <person name="Zhang L."/>
            <person name="Zhu J."/>
            <person name="Weng Q."/>
            <person name="Mu J."/>
            <person name="Lu Y."/>
            <person name="Fan D."/>
            <person name="Liu Y."/>
            <person name="Guan J."/>
            <person name="Zhang Y."/>
            <person name="Yu S."/>
            <person name="Liu X."/>
            <person name="Zhang Y."/>
            <person name="Hong G."/>
            <person name="Han B."/>
            <person name="Choisne N."/>
            <person name="Demange N."/>
            <person name="Orjeda G."/>
            <person name="Samain S."/>
            <person name="Cattolico L."/>
            <person name="Pelletier E."/>
            <person name="Couloux A."/>
            <person name="Segurens B."/>
            <person name="Wincker P."/>
            <person name="D'Hont A."/>
            <person name="Scarpelli C."/>
            <person name="Weissenbach J."/>
            <person name="Salanoubat M."/>
            <person name="Quetier F."/>
            <person name="Yu Y."/>
            <person name="Kim H.R."/>
            <person name="Rambo T."/>
            <person name="Currie J."/>
            <person name="Collura K."/>
            <person name="Luo M."/>
            <person name="Yang T."/>
            <person name="Ammiraju J.S.S."/>
            <person name="Engler F."/>
            <person name="Soderlund C."/>
            <person name="Wing R.A."/>
            <person name="Palmer L.E."/>
            <person name="de la Bastide M."/>
            <person name="Spiegel L."/>
            <person name="Nascimento L."/>
            <person name="Zutavern T."/>
            <person name="O'Shaughnessy A."/>
            <person name="Dike S."/>
            <person name="Dedhia N."/>
            <person name="Preston R."/>
            <person name="Balija V."/>
            <person name="McCombie W.R."/>
            <person name="Chow T."/>
            <person name="Chen H."/>
            <person name="Chung M."/>
            <person name="Chen C."/>
            <person name="Shaw J."/>
            <person name="Wu H."/>
            <person name="Hsiao K."/>
            <person name="Chao Y."/>
            <person name="Chu M."/>
            <person name="Cheng C."/>
            <person name="Hour A."/>
            <person name="Lee P."/>
            <person name="Lin S."/>
            <person name="Lin Y."/>
            <person name="Liou J."/>
            <person name="Liu S."/>
            <person name="Hsing Y."/>
            <person name="Raghuvanshi S."/>
            <person name="Mohanty A."/>
            <person name="Bharti A.K."/>
            <person name="Gaur A."/>
            <person name="Gupta V."/>
            <person name="Kumar D."/>
            <person name="Ravi V."/>
            <person name="Vij S."/>
            <person name="Kapur A."/>
            <person name="Khurana P."/>
            <person name="Khurana P."/>
            <person name="Khurana J.P."/>
            <person name="Tyagi A.K."/>
            <person name="Gaikwad K."/>
            <person name="Singh A."/>
            <person name="Dalal V."/>
            <person name="Srivastava S."/>
            <person name="Dixit A."/>
            <person name="Pal A.K."/>
            <person name="Ghazi I.A."/>
            <person name="Yadav M."/>
            <person name="Pandit A."/>
            <person name="Bhargava A."/>
            <person name="Sureshbabu K."/>
            <person name="Batra K."/>
            <person name="Sharma T.R."/>
            <person name="Mohapatra T."/>
            <person name="Singh N.K."/>
            <person name="Messing J."/>
            <person name="Nelson A.B."/>
            <person name="Fuks G."/>
            <person name="Kavchok S."/>
            <person name="Keizer G."/>
            <person name="Linton E."/>
            <person name="Llaca V."/>
            <person name="Song R."/>
            <person name="Tanyolac B."/>
            <person name="Young S."/>
            <person name="Ho-Il K."/>
            <person name="Hahn J.H."/>
            <person name="Sangsakoo G."/>
            <person name="Vanavichit A."/>
            <person name="de Mattos Luiz.A.T."/>
            <person name="Zimmer P.D."/>
            <person name="Malone G."/>
            <person name="Dellagostin O."/>
            <person name="de Oliveira A.C."/>
            <person name="Bevan M."/>
            <person name="Bancroft I."/>
            <person name="Minx P."/>
            <person name="Cordum H."/>
            <person name="Wilson R."/>
            <person name="Cheng Z."/>
            <person name="Jin W."/>
            <person name="Jiang J."/>
            <person name="Leong S.A."/>
            <person name="Iwama H."/>
            <person name="Gojobori T."/>
            <person name="Itoh T."/>
            <person name="Niimura Y."/>
            <person name="Fujii Y."/>
            <person name="Habara T."/>
            <person name="Sakai H."/>
            <person name="Sato Y."/>
            <person name="Wilson G."/>
            <person name="Kumar K."/>
            <person name="McCouch S."/>
            <person name="Juretic N."/>
            <person name="Hoen D."/>
            <person name="Wright S."/>
            <person name="Bruskiewich R."/>
            <person name="Bureau T."/>
            <person name="Miyao A."/>
            <person name="Hirochika H."/>
            <person name="Nishikawa T."/>
            <person name="Kadowaki K."/>
            <person name="Sugiura M."/>
            <person name="Burr B."/>
            <person name="Sasaki T."/>
        </authorList>
    </citation>
    <scope>NUCLEOTIDE SEQUENCE [LARGE SCALE GENOMIC DNA]</scope>
    <source>
        <strain evidence="4">cv. Nipponbare</strain>
    </source>
</reference>
<gene>
    <name evidence="3" type="ORF">P0048B08.9</name>
    <name evidence="2" type="ORF">P0519A12.40</name>
</gene>
<feature type="compositionally biased region" description="Pro residues" evidence="1">
    <location>
        <begin position="120"/>
        <end position="134"/>
    </location>
</feature>
<proteinExistence type="predicted"/>
<dbReference type="AlphaFoldDB" id="Q6H6S8"/>
<evidence type="ECO:0000313" key="2">
    <source>
        <dbReference type="EMBL" id="BAD25535.1"/>
    </source>
</evidence>
<name>Q6H6S8_ORYSJ</name>
<evidence type="ECO:0000256" key="1">
    <source>
        <dbReference type="SAM" id="MobiDB-lite"/>
    </source>
</evidence>
<reference evidence="3" key="1">
    <citation type="submission" date="2002-03" db="EMBL/GenBank/DDBJ databases">
        <title>Oryza sativa nipponbare(GA3) genomic DNA, chromosome 2, PAC clone:P0048B08.</title>
        <authorList>
            <person name="Sasaki T."/>
            <person name="Matsumoto T."/>
            <person name="Yamamoto K."/>
        </authorList>
    </citation>
    <scope>NUCLEOTIDE SEQUENCE</scope>
</reference>
<protein>
    <submittedName>
        <fullName evidence="3">Uncharacterized protein</fullName>
    </submittedName>
</protein>
<dbReference type="Proteomes" id="UP000000763">
    <property type="component" value="Chromosome 2"/>
</dbReference>
<evidence type="ECO:0000313" key="3">
    <source>
        <dbReference type="EMBL" id="BAD25571.1"/>
    </source>
</evidence>
<dbReference type="EMBL" id="AP004868">
    <property type="protein sequence ID" value="BAD25571.1"/>
    <property type="molecule type" value="Genomic_DNA"/>
</dbReference>